<feature type="domain" description="ParB-like N-terminal" evidence="2">
    <location>
        <begin position="84"/>
        <end position="179"/>
    </location>
</feature>
<proteinExistence type="predicted"/>
<dbReference type="GO" id="GO:0005694">
    <property type="term" value="C:chromosome"/>
    <property type="evidence" value="ECO:0007669"/>
    <property type="project" value="TreeGrafter"/>
</dbReference>
<accession>A0A1H6BEV9</accession>
<dbReference type="GO" id="GO:0007059">
    <property type="term" value="P:chromosome segregation"/>
    <property type="evidence" value="ECO:0007669"/>
    <property type="project" value="TreeGrafter"/>
</dbReference>
<dbReference type="AlphaFoldDB" id="A0A1H6BEV9"/>
<dbReference type="PANTHER" id="PTHR33375">
    <property type="entry name" value="CHROMOSOME-PARTITIONING PROTEIN PARB-RELATED"/>
    <property type="match status" value="1"/>
</dbReference>
<sequence length="362" mass="40606">MSKKRRVFDIDLPVDDTPPAAAPSRDTKADARRGPMAAAVRETAESLNSRAEIEQKIREENDRLAHEHVRLKKAGLITDLVPLGKIRVSKLIRDRLSEGDDLTELKESIRAIGLSNPIQLEEADDGYFELVQGFRRLSAWREMKDETGDAEKWGHIPATIIAKGEALERLYRRMVDENLVRRDISFGEMAVLARDYAHDPETEAKDVDEAVSVLYESANKQKRSYVRAFAKLLEYLQGAVLYPQIIPRALGLELRKLIEEGLVLPETVIARIKAVPAPRSPEDELAVLQSFVSAAKPAAPKPTKEQKPRVAKTTFRLERSRGAAKVTASQGRLEVLLDCDFSAKDRHALEQALAEFLTKLEE</sequence>
<dbReference type="PANTHER" id="PTHR33375:SF1">
    <property type="entry name" value="CHROMOSOME-PARTITIONING PROTEIN PARB-RELATED"/>
    <property type="match status" value="1"/>
</dbReference>
<dbReference type="Pfam" id="PF02195">
    <property type="entry name" value="ParB_N"/>
    <property type="match status" value="1"/>
</dbReference>
<evidence type="ECO:0000313" key="4">
    <source>
        <dbReference type="Proteomes" id="UP000236752"/>
    </source>
</evidence>
<dbReference type="EMBL" id="FNUZ01000007">
    <property type="protein sequence ID" value="SEG58827.1"/>
    <property type="molecule type" value="Genomic_DNA"/>
</dbReference>
<evidence type="ECO:0000256" key="1">
    <source>
        <dbReference type="SAM" id="MobiDB-lite"/>
    </source>
</evidence>
<reference evidence="3 4" key="1">
    <citation type="submission" date="2016-10" db="EMBL/GenBank/DDBJ databases">
        <authorList>
            <person name="de Groot N.N."/>
        </authorList>
    </citation>
    <scope>NUCLEOTIDE SEQUENCE [LARGE SCALE GENOMIC DNA]</scope>
    <source>
        <strain evidence="3 4">DSM 26915</strain>
    </source>
</reference>
<name>A0A1H6BEV9_9RHOB</name>
<dbReference type="InterPro" id="IPR003115">
    <property type="entry name" value="ParB_N"/>
</dbReference>
<dbReference type="InterPro" id="IPR036086">
    <property type="entry name" value="ParB/Sulfiredoxin_sf"/>
</dbReference>
<keyword evidence="4" id="KW-1185">Reference proteome</keyword>
<dbReference type="Gene3D" id="3.90.1530.30">
    <property type="match status" value="1"/>
</dbReference>
<feature type="region of interest" description="Disordered" evidence="1">
    <location>
        <begin position="1"/>
        <end position="48"/>
    </location>
</feature>
<dbReference type="Proteomes" id="UP000236752">
    <property type="component" value="Unassembled WGS sequence"/>
</dbReference>
<dbReference type="GO" id="GO:0045881">
    <property type="term" value="P:positive regulation of sporulation resulting in formation of a cellular spore"/>
    <property type="evidence" value="ECO:0007669"/>
    <property type="project" value="TreeGrafter"/>
</dbReference>
<organism evidence="3 4">
    <name type="scientific">Thalassococcus halodurans</name>
    <dbReference type="NCBI Taxonomy" id="373675"/>
    <lineage>
        <taxon>Bacteria</taxon>
        <taxon>Pseudomonadati</taxon>
        <taxon>Pseudomonadota</taxon>
        <taxon>Alphaproteobacteria</taxon>
        <taxon>Rhodobacterales</taxon>
        <taxon>Roseobacteraceae</taxon>
        <taxon>Thalassococcus</taxon>
    </lineage>
</organism>
<gene>
    <name evidence="3" type="ORF">SAMN04488045_3471</name>
</gene>
<dbReference type="OrthoDB" id="7656008at2"/>
<dbReference type="InterPro" id="IPR050336">
    <property type="entry name" value="Chromosome_partition/occlusion"/>
</dbReference>
<protein>
    <submittedName>
        <fullName evidence="3">Chromosome partitioning protein, ParB family</fullName>
    </submittedName>
</protein>
<dbReference type="SMART" id="SM00470">
    <property type="entry name" value="ParB"/>
    <property type="match status" value="1"/>
</dbReference>
<dbReference type="RefSeq" id="WP_103911620.1">
    <property type="nucleotide sequence ID" value="NZ_FNUZ01000007.1"/>
</dbReference>
<evidence type="ECO:0000313" key="3">
    <source>
        <dbReference type="EMBL" id="SEG58827.1"/>
    </source>
</evidence>
<evidence type="ECO:0000259" key="2">
    <source>
        <dbReference type="SMART" id="SM00470"/>
    </source>
</evidence>
<dbReference type="SUPFAM" id="SSF110849">
    <property type="entry name" value="ParB/Sulfiredoxin"/>
    <property type="match status" value="1"/>
</dbReference>